<evidence type="ECO:0008006" key="4">
    <source>
        <dbReference type="Google" id="ProtNLM"/>
    </source>
</evidence>
<feature type="transmembrane region" description="Helical" evidence="1">
    <location>
        <begin position="6"/>
        <end position="26"/>
    </location>
</feature>
<sequence>MTDFLTNELFLYLALGCVVVAFALYIRSRRRRKKILERRRLLNQETPNAKESNKIV</sequence>
<keyword evidence="1" id="KW-1133">Transmembrane helix</keyword>
<gene>
    <name evidence="2" type="ORF">ACFSTG_08685</name>
</gene>
<dbReference type="EMBL" id="JBHULT010000008">
    <property type="protein sequence ID" value="MFD2517966.1"/>
    <property type="molecule type" value="Genomic_DNA"/>
</dbReference>
<keyword evidence="1" id="KW-0812">Transmembrane</keyword>
<reference evidence="3" key="1">
    <citation type="journal article" date="2019" name="Int. J. Syst. Evol. Microbiol.">
        <title>The Global Catalogue of Microorganisms (GCM) 10K type strain sequencing project: providing services to taxonomists for standard genome sequencing and annotation.</title>
        <authorList>
            <consortium name="The Broad Institute Genomics Platform"/>
            <consortium name="The Broad Institute Genome Sequencing Center for Infectious Disease"/>
            <person name="Wu L."/>
            <person name="Ma J."/>
        </authorList>
    </citation>
    <scope>NUCLEOTIDE SEQUENCE [LARGE SCALE GENOMIC DNA]</scope>
    <source>
        <strain evidence="3">KCTC 42585</strain>
    </source>
</reference>
<name>A0ABW5IWX6_9FLAO</name>
<evidence type="ECO:0000313" key="2">
    <source>
        <dbReference type="EMBL" id="MFD2517966.1"/>
    </source>
</evidence>
<accession>A0ABW5IWX6</accession>
<organism evidence="2 3">
    <name type="scientific">Salinimicrobium flavum</name>
    <dbReference type="NCBI Taxonomy" id="1737065"/>
    <lineage>
        <taxon>Bacteria</taxon>
        <taxon>Pseudomonadati</taxon>
        <taxon>Bacteroidota</taxon>
        <taxon>Flavobacteriia</taxon>
        <taxon>Flavobacteriales</taxon>
        <taxon>Flavobacteriaceae</taxon>
        <taxon>Salinimicrobium</taxon>
    </lineage>
</organism>
<keyword evidence="3" id="KW-1185">Reference proteome</keyword>
<keyword evidence="1" id="KW-0472">Membrane</keyword>
<protein>
    <recommendedName>
        <fullName evidence="4">LPXTG-motif cell wall anchor domain-containing protein</fullName>
    </recommendedName>
</protein>
<proteinExistence type="predicted"/>
<evidence type="ECO:0000313" key="3">
    <source>
        <dbReference type="Proteomes" id="UP001597468"/>
    </source>
</evidence>
<evidence type="ECO:0000256" key="1">
    <source>
        <dbReference type="SAM" id="Phobius"/>
    </source>
</evidence>
<comment type="caution">
    <text evidence="2">The sequence shown here is derived from an EMBL/GenBank/DDBJ whole genome shotgun (WGS) entry which is preliminary data.</text>
</comment>
<dbReference type="RefSeq" id="WP_380751189.1">
    <property type="nucleotide sequence ID" value="NZ_JBHULT010000008.1"/>
</dbReference>
<dbReference type="Proteomes" id="UP001597468">
    <property type="component" value="Unassembled WGS sequence"/>
</dbReference>